<dbReference type="FunFam" id="1.25.10.10:FF:000004">
    <property type="entry name" value="Pumilio homolog 1 isoform 2"/>
    <property type="match status" value="1"/>
</dbReference>
<feature type="domain" description="PUM-HD" evidence="9">
    <location>
        <begin position="309"/>
        <end position="651"/>
    </location>
</feature>
<reference evidence="10" key="1">
    <citation type="submission" date="2014-07" db="EMBL/GenBank/DDBJ databases">
        <authorList>
            <person name="Martin A.A"/>
            <person name="De Silva N."/>
        </authorList>
    </citation>
    <scope>NUCLEOTIDE SEQUENCE</scope>
</reference>
<dbReference type="CDD" id="cd07920">
    <property type="entry name" value="Pumilio"/>
    <property type="match status" value="1"/>
</dbReference>
<dbReference type="PROSITE" id="PS50302">
    <property type="entry name" value="PUM"/>
    <property type="match status" value="8"/>
</dbReference>
<keyword evidence="10" id="KW-1185">Reference proteome</keyword>
<feature type="repeat" description="Pumilio" evidence="7">
    <location>
        <begin position="329"/>
        <end position="364"/>
    </location>
</feature>
<feature type="repeat" description="Pumilio" evidence="7">
    <location>
        <begin position="401"/>
        <end position="436"/>
    </location>
</feature>
<evidence type="ECO:0000256" key="3">
    <source>
        <dbReference type="ARBA" id="ARBA00022490"/>
    </source>
</evidence>
<sequence length="684" mass="77449">MAMAQEQWSNNNSFNVWRDGKTDDDHGNENLKNQPISLLDQIEMDQNEVLNTYVDDVLNATPGENYHHGPQITSFQRDIKSNEDGNKMNGVVEGQMSKSENTVNIPFNNIENNTPGTVPLGSTPDFFTMNMLSNVQNGHIYFNQPPTNNGIPFSTTPTNYTINSWTNAFSNSIGVPMDGNVMPRDPNTIYSSSPASNVGPYNQIPYHPAQPMFNLTNTFDGISLGANSNHSGDRRNSVSSQTSHDYINGYHSFYNGPAPIHPGMNNGMPQYYIAQQSYPRGGGGTFNNNYQHPRRQNTRLLNGEEKKGNRSTLLEDFRNSRIPQLSLSELGKQVVEFAQDQHGSRFIQQKLERANLKEKQMVFDEVIQHAHKLMTDVFGNYVIQKFFEYGTIEQKMQLTEKIKGNVMDLALQMYGCRVIQKALESVDKGNQLELLREMKGEVLKCVKDQNGNHVVQKVIEKVNPKDLQFIIDAFTKDKEETVVTLSAHPYGCRVIQRVLEHCTEAQKRPILEQLLENVETLIIDQYGNYVIQHVMEHGDQADKDRIVAQIRGDVLKFARHKFASNVIEKCLTCGGNQQKNQLIIEVCGDSSNTPLLEMMKDPYANYVVQKMLDVADSAQRRRMMIAIKPHIISLRKYNYGKHIITKLEKYFQKNNPNIQGGSLSPNENAPIPTNGNFHDFGSTF</sequence>
<organism evidence="10 11">
    <name type="scientific">Strongyloides venezuelensis</name>
    <name type="common">Threadworm</name>
    <dbReference type="NCBI Taxonomy" id="75913"/>
    <lineage>
        <taxon>Eukaryota</taxon>
        <taxon>Metazoa</taxon>
        <taxon>Ecdysozoa</taxon>
        <taxon>Nematoda</taxon>
        <taxon>Chromadorea</taxon>
        <taxon>Rhabditida</taxon>
        <taxon>Tylenchina</taxon>
        <taxon>Panagrolaimomorpha</taxon>
        <taxon>Strongyloidoidea</taxon>
        <taxon>Strongyloididae</taxon>
        <taxon>Strongyloides</taxon>
    </lineage>
</organism>
<name>A0A0K0F3N1_STRVS</name>
<dbReference type="InterPro" id="IPR016024">
    <property type="entry name" value="ARM-type_fold"/>
</dbReference>
<dbReference type="PANTHER" id="PTHR12537:SF12">
    <property type="entry name" value="MATERNAL PROTEIN PUMILIO"/>
    <property type="match status" value="1"/>
</dbReference>
<accession>A0A0K0F3N1</accession>
<evidence type="ECO:0000256" key="2">
    <source>
        <dbReference type="ARBA" id="ARBA00022473"/>
    </source>
</evidence>
<dbReference type="Gene3D" id="1.25.10.10">
    <property type="entry name" value="Leucine-rich Repeat Variant"/>
    <property type="match status" value="1"/>
</dbReference>
<dbReference type="GO" id="GO:0005737">
    <property type="term" value="C:cytoplasm"/>
    <property type="evidence" value="ECO:0007669"/>
    <property type="project" value="UniProtKB-SubCell"/>
</dbReference>
<dbReference type="InterPro" id="IPR001313">
    <property type="entry name" value="Pumilio_RNA-bd_rpt"/>
</dbReference>
<protein>
    <submittedName>
        <fullName evidence="11">Maternal protein pumilio (inferred by orthology to a D. melanogaster protein)</fullName>
    </submittedName>
</protein>
<keyword evidence="5" id="KW-0221">Differentiation</keyword>
<feature type="repeat" description="Pumilio" evidence="7">
    <location>
        <begin position="365"/>
        <end position="400"/>
    </location>
</feature>
<dbReference type="GO" id="GO:0003730">
    <property type="term" value="F:mRNA 3'-UTR binding"/>
    <property type="evidence" value="ECO:0007669"/>
    <property type="project" value="TreeGrafter"/>
</dbReference>
<feature type="repeat" description="Pumilio" evidence="7">
    <location>
        <begin position="590"/>
        <end position="626"/>
    </location>
</feature>
<dbReference type="PANTHER" id="PTHR12537">
    <property type="entry name" value="RNA BINDING PROTEIN PUMILIO-RELATED"/>
    <property type="match status" value="1"/>
</dbReference>
<keyword evidence="6" id="KW-0694">RNA-binding</keyword>
<feature type="repeat" description="Pumilio" evidence="7">
    <location>
        <begin position="437"/>
        <end position="472"/>
    </location>
</feature>
<dbReference type="Proteomes" id="UP000035680">
    <property type="component" value="Unassembled WGS sequence"/>
</dbReference>
<dbReference type="SUPFAM" id="SSF48371">
    <property type="entry name" value="ARM repeat"/>
    <property type="match status" value="1"/>
</dbReference>
<evidence type="ECO:0000259" key="9">
    <source>
        <dbReference type="PROSITE" id="PS50303"/>
    </source>
</evidence>
<feature type="repeat" description="Pumilio" evidence="7">
    <location>
        <begin position="549"/>
        <end position="585"/>
    </location>
</feature>
<evidence type="ECO:0000256" key="6">
    <source>
        <dbReference type="ARBA" id="ARBA00022884"/>
    </source>
</evidence>
<dbReference type="SMART" id="SM00025">
    <property type="entry name" value="Pumilio"/>
    <property type="match status" value="8"/>
</dbReference>
<dbReference type="Pfam" id="PF00806">
    <property type="entry name" value="PUF"/>
    <property type="match status" value="8"/>
</dbReference>
<dbReference type="GO" id="GO:0030154">
    <property type="term" value="P:cell differentiation"/>
    <property type="evidence" value="ECO:0007669"/>
    <property type="project" value="UniProtKB-KW"/>
</dbReference>
<dbReference type="InterPro" id="IPR011989">
    <property type="entry name" value="ARM-like"/>
</dbReference>
<evidence type="ECO:0000256" key="7">
    <source>
        <dbReference type="PROSITE-ProRule" id="PRU00317"/>
    </source>
</evidence>
<feature type="compositionally biased region" description="Polar residues" evidence="8">
    <location>
        <begin position="1"/>
        <end position="15"/>
    </location>
</feature>
<dbReference type="InterPro" id="IPR033133">
    <property type="entry name" value="PUM-HD"/>
</dbReference>
<dbReference type="InterPro" id="IPR033712">
    <property type="entry name" value="Pumilio_RNA-bd"/>
</dbReference>
<dbReference type="GO" id="GO:0005634">
    <property type="term" value="C:nucleus"/>
    <property type="evidence" value="ECO:0007669"/>
    <property type="project" value="TreeGrafter"/>
</dbReference>
<evidence type="ECO:0000256" key="4">
    <source>
        <dbReference type="ARBA" id="ARBA00022737"/>
    </source>
</evidence>
<keyword evidence="3" id="KW-0963">Cytoplasm</keyword>
<dbReference type="WBParaSite" id="SVE_0341500.1">
    <property type="protein sequence ID" value="SVE_0341500.1"/>
    <property type="gene ID" value="SVE_0341500"/>
</dbReference>
<evidence type="ECO:0000313" key="10">
    <source>
        <dbReference type="Proteomes" id="UP000035680"/>
    </source>
</evidence>
<comment type="subcellular location">
    <subcellularLocation>
        <location evidence="1">Cytoplasm</location>
    </subcellularLocation>
</comment>
<feature type="region of interest" description="Disordered" evidence="8">
    <location>
        <begin position="659"/>
        <end position="684"/>
    </location>
</feature>
<evidence type="ECO:0000256" key="1">
    <source>
        <dbReference type="ARBA" id="ARBA00004496"/>
    </source>
</evidence>
<dbReference type="GO" id="GO:0010608">
    <property type="term" value="P:post-transcriptional regulation of gene expression"/>
    <property type="evidence" value="ECO:0007669"/>
    <property type="project" value="TreeGrafter"/>
</dbReference>
<reference evidence="11" key="2">
    <citation type="submission" date="2015-08" db="UniProtKB">
        <authorList>
            <consortium name="WormBaseParasite"/>
        </authorList>
    </citation>
    <scope>IDENTIFICATION</scope>
</reference>
<evidence type="ECO:0000256" key="8">
    <source>
        <dbReference type="SAM" id="MobiDB-lite"/>
    </source>
</evidence>
<proteinExistence type="predicted"/>
<keyword evidence="4" id="KW-0677">Repeat</keyword>
<feature type="repeat" description="Pumilio" evidence="7">
    <location>
        <begin position="513"/>
        <end position="548"/>
    </location>
</feature>
<feature type="region of interest" description="Disordered" evidence="8">
    <location>
        <begin position="1"/>
        <end position="29"/>
    </location>
</feature>
<dbReference type="STRING" id="75913.A0A0K0F3N1"/>
<evidence type="ECO:0000256" key="5">
    <source>
        <dbReference type="ARBA" id="ARBA00022782"/>
    </source>
</evidence>
<feature type="repeat" description="Pumilio" evidence="7">
    <location>
        <begin position="473"/>
        <end position="512"/>
    </location>
</feature>
<evidence type="ECO:0000313" key="11">
    <source>
        <dbReference type="WBParaSite" id="SVE_0341500.1"/>
    </source>
</evidence>
<feature type="compositionally biased region" description="Basic and acidic residues" evidence="8">
    <location>
        <begin position="18"/>
        <end position="29"/>
    </location>
</feature>
<dbReference type="PROSITE" id="PS50303">
    <property type="entry name" value="PUM_HD"/>
    <property type="match status" value="1"/>
</dbReference>
<keyword evidence="2" id="KW-0217">Developmental protein</keyword>
<dbReference type="AlphaFoldDB" id="A0A0K0F3N1"/>